<dbReference type="PROSITE" id="PS50144">
    <property type="entry name" value="MATH"/>
    <property type="match status" value="1"/>
</dbReference>
<dbReference type="InterPro" id="IPR008974">
    <property type="entry name" value="TRAF-like"/>
</dbReference>
<organism evidence="3 4">
    <name type="scientific">Papaver atlanticum</name>
    <dbReference type="NCBI Taxonomy" id="357466"/>
    <lineage>
        <taxon>Eukaryota</taxon>
        <taxon>Viridiplantae</taxon>
        <taxon>Streptophyta</taxon>
        <taxon>Embryophyta</taxon>
        <taxon>Tracheophyta</taxon>
        <taxon>Spermatophyta</taxon>
        <taxon>Magnoliopsida</taxon>
        <taxon>Ranunculales</taxon>
        <taxon>Papaveraceae</taxon>
        <taxon>Papaveroideae</taxon>
        <taxon>Papaver</taxon>
    </lineage>
</organism>
<feature type="compositionally biased region" description="Polar residues" evidence="1">
    <location>
        <begin position="450"/>
        <end position="460"/>
    </location>
</feature>
<dbReference type="Gene3D" id="2.60.210.10">
    <property type="entry name" value="Apoptosis, Tumor Necrosis Factor Receptor Associated Protein 2, Chain A"/>
    <property type="match status" value="1"/>
</dbReference>
<dbReference type="Proteomes" id="UP001202328">
    <property type="component" value="Unassembled WGS sequence"/>
</dbReference>
<dbReference type="SMART" id="SM00061">
    <property type="entry name" value="MATH"/>
    <property type="match status" value="1"/>
</dbReference>
<protein>
    <recommendedName>
        <fullName evidence="2">MATH domain-containing protein</fullName>
    </recommendedName>
</protein>
<comment type="caution">
    <text evidence="3">The sequence shown here is derived from an EMBL/GenBank/DDBJ whole genome shotgun (WGS) entry which is preliminary data.</text>
</comment>
<feature type="compositionally biased region" description="Basic residues" evidence="1">
    <location>
        <begin position="426"/>
        <end position="439"/>
    </location>
</feature>
<reference evidence="3" key="1">
    <citation type="submission" date="2022-04" db="EMBL/GenBank/DDBJ databases">
        <title>A functionally conserved STORR gene fusion in Papaver species that diverged 16.8 million years ago.</title>
        <authorList>
            <person name="Catania T."/>
        </authorList>
    </citation>
    <scope>NUCLEOTIDE SEQUENCE</scope>
    <source>
        <strain evidence="3">S-188037</strain>
    </source>
</reference>
<dbReference type="PANTHER" id="PTHR47477:SF8">
    <property type="entry name" value="TNF RECEPTOR-ASSOCIATED FACTOR HOMOLOG 1A"/>
    <property type="match status" value="1"/>
</dbReference>
<dbReference type="PANTHER" id="PTHR47477">
    <property type="entry name" value="TNF RECEPTOR-ASSOCIATED FACTOR HOMOLOG 1A"/>
    <property type="match status" value="1"/>
</dbReference>
<feature type="region of interest" description="Disordered" evidence="1">
    <location>
        <begin position="405"/>
        <end position="460"/>
    </location>
</feature>
<dbReference type="InterPro" id="IPR002083">
    <property type="entry name" value="MATH/TRAF_dom"/>
</dbReference>
<evidence type="ECO:0000313" key="4">
    <source>
        <dbReference type="Proteomes" id="UP001202328"/>
    </source>
</evidence>
<gene>
    <name evidence="3" type="ORF">MKW98_001149</name>
</gene>
<dbReference type="InterPro" id="IPR055327">
    <property type="entry name" value="TRAF1A/B"/>
</dbReference>
<sequence>MFGSSDEEICSGFSEAIAKWSSCEQVENVNPGTLPSYWETDDDNDNGPKPAELYGKFTWKLDNFSQISKRELRSNAFEVGGYNWYLLMYPQGCDVCNHLSLFLCVANHDKLLPGWSHFAQFTIAVINKDPKKSKYSDTLHRFWKKEHDWGWKKFMELTKVMDGFIVNDTLVIKAQVQVIREKKDCLFRCLDCQYRRELACVYRANVEQICWSFVEEKQKKLGDLLGDSARWSSFCAFWLGVDQNVRRRMSREQTDVILKVVVKQFFKEKEVTSTLVMESLYRGLKALEWHSKSNTAGEKVMDAAESPAPIIRVENGMFTLVDDVLLLIERAAIEALPLKDEKGPQNRAKDGTYADIKREESMLAELGRRTVEIIALTQIFSNRIEVAYQEAVALKRQEELIREEEETWHAESEQKVNGGAADKEKRAKKKQSKPKHSSGKGKDKRGNENLDVSLQDKMQSESTLHSAIDCLSLNQAPSILEKDDTSGAVQM</sequence>
<accession>A0AAD4SSM4</accession>
<proteinExistence type="predicted"/>
<dbReference type="Pfam" id="PF22486">
    <property type="entry name" value="MATH_2"/>
    <property type="match status" value="1"/>
</dbReference>
<dbReference type="EMBL" id="JAJJMB010008870">
    <property type="protein sequence ID" value="KAI3919893.1"/>
    <property type="molecule type" value="Genomic_DNA"/>
</dbReference>
<evidence type="ECO:0000256" key="1">
    <source>
        <dbReference type="SAM" id="MobiDB-lite"/>
    </source>
</evidence>
<dbReference type="SUPFAM" id="SSF49599">
    <property type="entry name" value="TRAF domain-like"/>
    <property type="match status" value="1"/>
</dbReference>
<dbReference type="AlphaFoldDB" id="A0AAD4SSM4"/>
<name>A0AAD4SSM4_9MAGN</name>
<dbReference type="CDD" id="cd00121">
    <property type="entry name" value="MATH"/>
    <property type="match status" value="1"/>
</dbReference>
<keyword evidence="4" id="KW-1185">Reference proteome</keyword>
<evidence type="ECO:0000259" key="2">
    <source>
        <dbReference type="PROSITE" id="PS50144"/>
    </source>
</evidence>
<feature type="domain" description="MATH" evidence="2">
    <location>
        <begin position="54"/>
        <end position="176"/>
    </location>
</feature>
<evidence type="ECO:0000313" key="3">
    <source>
        <dbReference type="EMBL" id="KAI3919893.1"/>
    </source>
</evidence>